<organism evidence="3 4">
    <name type="scientific">Candidatus Eubacterium faecipullorum</name>
    <dbReference type="NCBI Taxonomy" id="2838571"/>
    <lineage>
        <taxon>Bacteria</taxon>
        <taxon>Bacillati</taxon>
        <taxon>Bacillota</taxon>
        <taxon>Clostridia</taxon>
        <taxon>Eubacteriales</taxon>
        <taxon>Eubacteriaceae</taxon>
        <taxon>Eubacterium</taxon>
    </lineage>
</organism>
<dbReference type="InterPro" id="IPR002656">
    <property type="entry name" value="Acyl_transf_3_dom"/>
</dbReference>
<name>A0A9D1UEW5_9FIRM</name>
<gene>
    <name evidence="3" type="ORF">IAA48_02140</name>
</gene>
<keyword evidence="1" id="KW-0812">Transmembrane</keyword>
<keyword evidence="3" id="KW-0808">Transferase</keyword>
<feature type="transmembrane region" description="Helical" evidence="1">
    <location>
        <begin position="161"/>
        <end position="179"/>
    </location>
</feature>
<feature type="transmembrane region" description="Helical" evidence="1">
    <location>
        <begin position="282"/>
        <end position="303"/>
    </location>
</feature>
<protein>
    <submittedName>
        <fullName evidence="3">Acyltransferase</fullName>
    </submittedName>
</protein>
<accession>A0A9D1UEW5</accession>
<keyword evidence="1" id="KW-1133">Transmembrane helix</keyword>
<feature type="transmembrane region" description="Helical" evidence="1">
    <location>
        <begin position="58"/>
        <end position="78"/>
    </location>
</feature>
<sequence>MTQQKQKTSPLIKVSERNYGIDLLRILSMLMIVTLHVLKQGGILDHVNAGTYRYTAAWLLEALSIGAVNIYAMISGFVGVKAKKTRFYKLADMWLQVELYCVISAVLIYLCEGEPFEFERLFNRLAPFSTNAYWYFTAYFMMFFFVPFYNRLLDSLSESALKYLGLIIFLFSSLWPTLWQEDLMQTNRGYSFLWLSLLYILGGIANRLQLHKKVNGFGAVAAYAVLAAAGVLFLLASEKYHLSVKDPELLICYYSANIVAGSFCLLLAAAKTDIKAKAPVKIIKALSPLTFGVYIIHTSEYVWRYMLKDAFAAFADMRAPVLVLAVTGTVLAIYLICSAIDGARLFLFRLLRIESRLCAAEGKLRAAIHKKKAVRNENKS</sequence>
<keyword evidence="3" id="KW-0012">Acyltransferase</keyword>
<dbReference type="EMBL" id="DXGE01000010">
    <property type="protein sequence ID" value="HIW85274.1"/>
    <property type="molecule type" value="Genomic_DNA"/>
</dbReference>
<keyword evidence="1" id="KW-0472">Membrane</keyword>
<feature type="transmembrane region" description="Helical" evidence="1">
    <location>
        <begin position="248"/>
        <end position="270"/>
    </location>
</feature>
<feature type="transmembrane region" description="Helical" evidence="1">
    <location>
        <begin position="191"/>
        <end position="210"/>
    </location>
</feature>
<feature type="transmembrane region" description="Helical" evidence="1">
    <location>
        <begin position="323"/>
        <end position="347"/>
    </location>
</feature>
<evidence type="ECO:0000259" key="2">
    <source>
        <dbReference type="Pfam" id="PF01757"/>
    </source>
</evidence>
<evidence type="ECO:0000313" key="3">
    <source>
        <dbReference type="EMBL" id="HIW85274.1"/>
    </source>
</evidence>
<dbReference type="Proteomes" id="UP000824205">
    <property type="component" value="Unassembled WGS sequence"/>
</dbReference>
<feature type="transmembrane region" description="Helical" evidence="1">
    <location>
        <begin position="90"/>
        <end position="110"/>
    </location>
</feature>
<feature type="transmembrane region" description="Helical" evidence="1">
    <location>
        <begin position="132"/>
        <end position="149"/>
    </location>
</feature>
<proteinExistence type="predicted"/>
<dbReference type="GO" id="GO:0016747">
    <property type="term" value="F:acyltransferase activity, transferring groups other than amino-acyl groups"/>
    <property type="evidence" value="ECO:0007669"/>
    <property type="project" value="InterPro"/>
</dbReference>
<reference evidence="3" key="2">
    <citation type="submission" date="2021-04" db="EMBL/GenBank/DDBJ databases">
        <authorList>
            <person name="Gilroy R."/>
        </authorList>
    </citation>
    <scope>NUCLEOTIDE SEQUENCE</scope>
    <source>
        <strain evidence="3">421</strain>
    </source>
</reference>
<dbReference type="AlphaFoldDB" id="A0A9D1UEW5"/>
<evidence type="ECO:0000256" key="1">
    <source>
        <dbReference type="SAM" id="Phobius"/>
    </source>
</evidence>
<feature type="transmembrane region" description="Helical" evidence="1">
    <location>
        <begin position="217"/>
        <end position="236"/>
    </location>
</feature>
<evidence type="ECO:0000313" key="4">
    <source>
        <dbReference type="Proteomes" id="UP000824205"/>
    </source>
</evidence>
<feature type="domain" description="Acyltransferase 3" evidence="2">
    <location>
        <begin position="18"/>
        <end position="336"/>
    </location>
</feature>
<reference evidence="3" key="1">
    <citation type="journal article" date="2021" name="PeerJ">
        <title>Extensive microbial diversity within the chicken gut microbiome revealed by metagenomics and culture.</title>
        <authorList>
            <person name="Gilroy R."/>
            <person name="Ravi A."/>
            <person name="Getino M."/>
            <person name="Pursley I."/>
            <person name="Horton D.L."/>
            <person name="Alikhan N.F."/>
            <person name="Baker D."/>
            <person name="Gharbi K."/>
            <person name="Hall N."/>
            <person name="Watson M."/>
            <person name="Adriaenssens E.M."/>
            <person name="Foster-Nyarko E."/>
            <person name="Jarju S."/>
            <person name="Secka A."/>
            <person name="Antonio M."/>
            <person name="Oren A."/>
            <person name="Chaudhuri R.R."/>
            <person name="La Ragione R."/>
            <person name="Hildebrand F."/>
            <person name="Pallen M.J."/>
        </authorList>
    </citation>
    <scope>NUCLEOTIDE SEQUENCE</scope>
    <source>
        <strain evidence="3">421</strain>
    </source>
</reference>
<comment type="caution">
    <text evidence="3">The sequence shown here is derived from an EMBL/GenBank/DDBJ whole genome shotgun (WGS) entry which is preliminary data.</text>
</comment>
<dbReference type="Pfam" id="PF01757">
    <property type="entry name" value="Acyl_transf_3"/>
    <property type="match status" value="1"/>
</dbReference>
<feature type="transmembrane region" description="Helical" evidence="1">
    <location>
        <begin position="21"/>
        <end position="38"/>
    </location>
</feature>